<protein>
    <submittedName>
        <fullName evidence="2">Uncharacterized protein</fullName>
    </submittedName>
</protein>
<proteinExistence type="predicted"/>
<evidence type="ECO:0000313" key="2">
    <source>
        <dbReference type="EMBL" id="EGF82518.1"/>
    </source>
</evidence>
<evidence type="ECO:0000256" key="1">
    <source>
        <dbReference type="SAM" id="SignalP"/>
    </source>
</evidence>
<dbReference type="AlphaFoldDB" id="F4NWN7"/>
<feature type="chain" id="PRO_5003312403" evidence="1">
    <location>
        <begin position="21"/>
        <end position="361"/>
    </location>
</feature>
<dbReference type="HOGENOM" id="CLU_065601_0_0_1"/>
<name>F4NWN7_BATDJ</name>
<accession>F4NWN7</accession>
<dbReference type="EMBL" id="GL882880">
    <property type="protein sequence ID" value="EGF82518.1"/>
    <property type="molecule type" value="Genomic_DNA"/>
</dbReference>
<dbReference type="Proteomes" id="UP000007241">
    <property type="component" value="Unassembled WGS sequence"/>
</dbReference>
<dbReference type="InParanoid" id="F4NWN7"/>
<sequence length="361" mass="40344">MKLSIAVLASVLTVCSVTIASPVIPSSTTSAESSIWTVIPTANAVSEPDYSEYPIPYDGYGKYCHPLDFDGMMLVKLLAKNTHKLEKVTKYINKKESNIACQETLVGELKERLDSVMDDGHGSGIAELESEFIKQNGILEQLKEQLERLFKRHSNRYKKDVGLRSALAEYFAEHDHHQLTHSLHRCNCMINLTPTKPHSNIYVPVMCIVYRLSTPTHSTMIMVTSHHADLHTHICLALTDAYCVTTDRCGCNCTLGGIVHYGCLTMDECWIIEFVLVAYHCDLNQENLKIDVLNLDQTLQFNMFCRGTALLAVRSVLSKKPAALSTAVIRTIPIRTLTFKPLYTAEATANGGRQVEYLVCQ</sequence>
<reference evidence="2 3" key="1">
    <citation type="submission" date="2009-12" db="EMBL/GenBank/DDBJ databases">
        <title>The draft genome of Batrachochytrium dendrobatidis.</title>
        <authorList>
            <consortium name="US DOE Joint Genome Institute (JGI-PGF)"/>
            <person name="Kuo A."/>
            <person name="Salamov A."/>
            <person name="Schmutz J."/>
            <person name="Lucas S."/>
            <person name="Pitluck S."/>
            <person name="Rosenblum E."/>
            <person name="Stajich J."/>
            <person name="Eisen M."/>
            <person name="Grigoriev I.V."/>
        </authorList>
    </citation>
    <scope>NUCLEOTIDE SEQUENCE [LARGE SCALE GENOMIC DNA]</scope>
    <source>
        <strain evidence="3">JAM81 / FGSC 10211</strain>
    </source>
</reference>
<dbReference type="GeneID" id="18238118"/>
<evidence type="ECO:0000313" key="3">
    <source>
        <dbReference type="Proteomes" id="UP000007241"/>
    </source>
</evidence>
<feature type="signal peptide" evidence="1">
    <location>
        <begin position="1"/>
        <end position="20"/>
    </location>
</feature>
<organism evidence="2 3">
    <name type="scientific">Batrachochytrium dendrobatidis (strain JAM81 / FGSC 10211)</name>
    <name type="common">Frog chytrid fungus</name>
    <dbReference type="NCBI Taxonomy" id="684364"/>
    <lineage>
        <taxon>Eukaryota</taxon>
        <taxon>Fungi</taxon>
        <taxon>Fungi incertae sedis</taxon>
        <taxon>Chytridiomycota</taxon>
        <taxon>Chytridiomycota incertae sedis</taxon>
        <taxon>Chytridiomycetes</taxon>
        <taxon>Rhizophydiales</taxon>
        <taxon>Rhizophydiales incertae sedis</taxon>
        <taxon>Batrachochytrium</taxon>
    </lineage>
</organism>
<gene>
    <name evidence="2" type="ORF">BATDEDRAFT_23080</name>
</gene>
<dbReference type="RefSeq" id="XP_006676703.1">
    <property type="nucleotide sequence ID" value="XM_006676640.1"/>
</dbReference>
<keyword evidence="1" id="KW-0732">Signal</keyword>
<keyword evidence="3" id="KW-1185">Reference proteome</keyword>